<protein>
    <submittedName>
        <fullName evidence="3">Alpha/beta fold hydrolase</fullName>
    </submittedName>
</protein>
<gene>
    <name evidence="3" type="ORF">IAA69_01225</name>
</gene>
<dbReference type="PANTHER" id="PTHR42916:SF1">
    <property type="entry name" value="PROTEIN PHYLLO, CHLOROPLASTIC"/>
    <property type="match status" value="1"/>
</dbReference>
<dbReference type="GO" id="GO:0016829">
    <property type="term" value="F:lyase activity"/>
    <property type="evidence" value="ECO:0007669"/>
    <property type="project" value="UniProtKB-KW"/>
</dbReference>
<dbReference type="SUPFAM" id="SSF53474">
    <property type="entry name" value="alpha/beta-Hydrolases"/>
    <property type="match status" value="1"/>
</dbReference>
<keyword evidence="3" id="KW-0378">Hydrolase</keyword>
<keyword evidence="1" id="KW-0456">Lyase</keyword>
<reference evidence="3" key="1">
    <citation type="submission" date="2020-10" db="EMBL/GenBank/DDBJ databases">
        <authorList>
            <person name="Gilroy R."/>
        </authorList>
    </citation>
    <scope>NUCLEOTIDE SEQUENCE</scope>
    <source>
        <strain evidence="3">ChiGjej1B1-2707</strain>
    </source>
</reference>
<evidence type="ECO:0000256" key="1">
    <source>
        <dbReference type="ARBA" id="ARBA00023239"/>
    </source>
</evidence>
<dbReference type="PRINTS" id="PR00111">
    <property type="entry name" value="ABHYDROLASE"/>
</dbReference>
<sequence length="297" mass="32526">MGECEHAEGGFYCTLNGIRHFVRTAGVSSLPSADEDERGRTPLVLLHGFMQDSRIWAFVLDKLAKDRPVYALDFAGFGKSDAPAGTLPYRVEETVAALRDLVDLVGDERGRVHLMGYSMGGRMALAFVQAQGERVASLILESAGLGADTPEARASVNARDAAWIERLRTCTVEEFVDHWEGLPLFATQKDMDPAARSLIREIRLSCDVDVLSRCIQGAGQHAMPYFAEAVRAFRMPILYVAGMQDEKYTKVALRLAARGDAVCSLLSCGHSPHLEQPASLCDHVRPFLAQCEAVKAE</sequence>
<dbReference type="EMBL" id="DVGB01000012">
    <property type="protein sequence ID" value="HIR00890.1"/>
    <property type="molecule type" value="Genomic_DNA"/>
</dbReference>
<reference evidence="3" key="2">
    <citation type="journal article" date="2021" name="PeerJ">
        <title>Extensive microbial diversity within the chicken gut microbiome revealed by metagenomics and culture.</title>
        <authorList>
            <person name="Gilroy R."/>
            <person name="Ravi A."/>
            <person name="Getino M."/>
            <person name="Pursley I."/>
            <person name="Horton D.L."/>
            <person name="Alikhan N.F."/>
            <person name="Baker D."/>
            <person name="Gharbi K."/>
            <person name="Hall N."/>
            <person name="Watson M."/>
            <person name="Adriaenssens E.M."/>
            <person name="Foster-Nyarko E."/>
            <person name="Jarju S."/>
            <person name="Secka A."/>
            <person name="Antonio M."/>
            <person name="Oren A."/>
            <person name="Chaudhuri R.R."/>
            <person name="La Ragione R."/>
            <person name="Hildebrand F."/>
            <person name="Pallen M.J."/>
        </authorList>
    </citation>
    <scope>NUCLEOTIDE SEQUENCE</scope>
    <source>
        <strain evidence="3">ChiGjej1B1-2707</strain>
    </source>
</reference>
<evidence type="ECO:0000313" key="4">
    <source>
        <dbReference type="Proteomes" id="UP000824261"/>
    </source>
</evidence>
<name>A0A9D1D2L0_9ACTN</name>
<accession>A0A9D1D2L0</accession>
<feature type="domain" description="AB hydrolase-1" evidence="2">
    <location>
        <begin position="43"/>
        <end position="280"/>
    </location>
</feature>
<dbReference type="Proteomes" id="UP000824261">
    <property type="component" value="Unassembled WGS sequence"/>
</dbReference>
<dbReference type="PANTHER" id="PTHR42916">
    <property type="entry name" value="2-SUCCINYL-5-ENOLPYRUVYL-6-HYDROXY-3-CYCLOHEXENE-1-CARBOXYLATE SYNTHASE"/>
    <property type="match status" value="1"/>
</dbReference>
<dbReference type="Gene3D" id="3.40.50.1820">
    <property type="entry name" value="alpha/beta hydrolase"/>
    <property type="match status" value="1"/>
</dbReference>
<evidence type="ECO:0000313" key="3">
    <source>
        <dbReference type="EMBL" id="HIR00890.1"/>
    </source>
</evidence>
<dbReference type="GO" id="GO:0016787">
    <property type="term" value="F:hydrolase activity"/>
    <property type="evidence" value="ECO:0007669"/>
    <property type="project" value="UniProtKB-KW"/>
</dbReference>
<proteinExistence type="predicted"/>
<dbReference type="AlphaFoldDB" id="A0A9D1D2L0"/>
<organism evidence="3 4">
    <name type="scientific">Candidatus Aveggerthella stercoripullorum</name>
    <dbReference type="NCBI Taxonomy" id="2840688"/>
    <lineage>
        <taxon>Bacteria</taxon>
        <taxon>Bacillati</taxon>
        <taxon>Actinomycetota</taxon>
        <taxon>Coriobacteriia</taxon>
        <taxon>Eggerthellales</taxon>
        <taxon>Eggerthellaceae</taxon>
        <taxon>Eggerthellaceae incertae sedis</taxon>
        <taxon>Candidatus Aveggerthella</taxon>
    </lineage>
</organism>
<dbReference type="Pfam" id="PF12697">
    <property type="entry name" value="Abhydrolase_6"/>
    <property type="match status" value="1"/>
</dbReference>
<evidence type="ECO:0000259" key="2">
    <source>
        <dbReference type="Pfam" id="PF12697"/>
    </source>
</evidence>
<dbReference type="InterPro" id="IPR029058">
    <property type="entry name" value="AB_hydrolase_fold"/>
</dbReference>
<comment type="caution">
    <text evidence="3">The sequence shown here is derived from an EMBL/GenBank/DDBJ whole genome shotgun (WGS) entry which is preliminary data.</text>
</comment>
<dbReference type="InterPro" id="IPR000073">
    <property type="entry name" value="AB_hydrolase_1"/>
</dbReference>